<proteinExistence type="predicted"/>
<gene>
    <name evidence="2" type="ORF">Air01nite_63340</name>
</gene>
<protein>
    <submittedName>
        <fullName evidence="2">Uncharacterized protein</fullName>
    </submittedName>
</protein>
<reference evidence="2 3" key="1">
    <citation type="submission" date="2021-01" db="EMBL/GenBank/DDBJ databases">
        <title>Whole genome shotgun sequence of Asanoa iriomotensis NBRC 100142.</title>
        <authorList>
            <person name="Komaki H."/>
            <person name="Tamura T."/>
        </authorList>
    </citation>
    <scope>NUCLEOTIDE SEQUENCE [LARGE SCALE GENOMIC DNA]</scope>
    <source>
        <strain evidence="2 3">NBRC 100142</strain>
    </source>
</reference>
<accession>A0ABQ4CBT9</accession>
<organism evidence="2 3">
    <name type="scientific">Asanoa iriomotensis</name>
    <dbReference type="NCBI Taxonomy" id="234613"/>
    <lineage>
        <taxon>Bacteria</taxon>
        <taxon>Bacillati</taxon>
        <taxon>Actinomycetota</taxon>
        <taxon>Actinomycetes</taxon>
        <taxon>Micromonosporales</taxon>
        <taxon>Micromonosporaceae</taxon>
        <taxon>Asanoa</taxon>
    </lineage>
</organism>
<dbReference type="EMBL" id="BONC01000062">
    <property type="protein sequence ID" value="GIF60239.1"/>
    <property type="molecule type" value="Genomic_DNA"/>
</dbReference>
<feature type="region of interest" description="Disordered" evidence="1">
    <location>
        <begin position="59"/>
        <end position="86"/>
    </location>
</feature>
<evidence type="ECO:0000313" key="2">
    <source>
        <dbReference type="EMBL" id="GIF60239.1"/>
    </source>
</evidence>
<keyword evidence="3" id="KW-1185">Reference proteome</keyword>
<dbReference type="RefSeq" id="WP_203707055.1">
    <property type="nucleotide sequence ID" value="NZ_BAAALU010000006.1"/>
</dbReference>
<name>A0ABQ4CBT9_9ACTN</name>
<evidence type="ECO:0000313" key="3">
    <source>
        <dbReference type="Proteomes" id="UP000624325"/>
    </source>
</evidence>
<comment type="caution">
    <text evidence="2">The sequence shown here is derived from an EMBL/GenBank/DDBJ whole genome shotgun (WGS) entry which is preliminary data.</text>
</comment>
<sequence>MTPSQRVPGAELGYATTRPIWSGPSPAELLAVYIESDLEFIAEQPTAIRAVIEIAANARTDDGAPLDPRRRRRRPDRPPGRAVPRGAPTVLFHLCYTKKWDLRA</sequence>
<evidence type="ECO:0000256" key="1">
    <source>
        <dbReference type="SAM" id="MobiDB-lite"/>
    </source>
</evidence>
<dbReference type="Proteomes" id="UP000624325">
    <property type="component" value="Unassembled WGS sequence"/>
</dbReference>